<proteinExistence type="predicted"/>
<protein>
    <submittedName>
        <fullName evidence="4">N-acetyltransferase</fullName>
    </submittedName>
</protein>
<evidence type="ECO:0000256" key="1">
    <source>
        <dbReference type="ARBA" id="ARBA00022679"/>
    </source>
</evidence>
<dbReference type="InterPro" id="IPR000182">
    <property type="entry name" value="GNAT_dom"/>
</dbReference>
<accession>A0ABR8WPG2</accession>
<name>A0ABR8WPG2_9FLAO</name>
<dbReference type="InterPro" id="IPR016181">
    <property type="entry name" value="Acyl_CoA_acyltransferase"/>
</dbReference>
<evidence type="ECO:0000313" key="5">
    <source>
        <dbReference type="Proteomes" id="UP000626242"/>
    </source>
</evidence>
<evidence type="ECO:0000259" key="3">
    <source>
        <dbReference type="PROSITE" id="PS51186"/>
    </source>
</evidence>
<keyword evidence="1" id="KW-0808">Transferase</keyword>
<dbReference type="CDD" id="cd04301">
    <property type="entry name" value="NAT_SF"/>
    <property type="match status" value="1"/>
</dbReference>
<dbReference type="Proteomes" id="UP000626242">
    <property type="component" value="Unassembled WGS sequence"/>
</dbReference>
<dbReference type="Pfam" id="PF00583">
    <property type="entry name" value="Acetyltransf_1"/>
    <property type="match status" value="1"/>
</dbReference>
<dbReference type="PANTHER" id="PTHR43072:SF23">
    <property type="entry name" value="UPF0039 PROTEIN C11D3.02C"/>
    <property type="match status" value="1"/>
</dbReference>
<dbReference type="PROSITE" id="PS51186">
    <property type="entry name" value="GNAT"/>
    <property type="match status" value="1"/>
</dbReference>
<dbReference type="SUPFAM" id="SSF55729">
    <property type="entry name" value="Acyl-CoA N-acyltransferases (Nat)"/>
    <property type="match status" value="1"/>
</dbReference>
<keyword evidence="2" id="KW-0012">Acyltransferase</keyword>
<dbReference type="RefSeq" id="WP_251833784.1">
    <property type="nucleotide sequence ID" value="NZ_JACSPS010000003.1"/>
</dbReference>
<dbReference type="PANTHER" id="PTHR43072">
    <property type="entry name" value="N-ACETYLTRANSFERASE"/>
    <property type="match status" value="1"/>
</dbReference>
<reference evidence="4 5" key="1">
    <citation type="submission" date="2020-08" db="EMBL/GenBank/DDBJ databases">
        <title>A Genomic Blueprint of the Chicken Gut Microbiome.</title>
        <authorList>
            <person name="Gilroy R."/>
            <person name="Ravi A."/>
            <person name="Getino M."/>
            <person name="Pursley I."/>
            <person name="Horton D.L."/>
            <person name="Alikhan N.-F."/>
            <person name="Baker D."/>
            <person name="Gharbi K."/>
            <person name="Hall N."/>
            <person name="Watson M."/>
            <person name="Adriaenssens E.M."/>
            <person name="Foster-Nyarko E."/>
            <person name="Jarju S."/>
            <person name="Secka A."/>
            <person name="Antonio M."/>
            <person name="Oren A."/>
            <person name="Chaudhuri R."/>
            <person name="La Ragione R.M."/>
            <person name="Hildebrand F."/>
            <person name="Pallen M.J."/>
        </authorList>
    </citation>
    <scope>NUCLEOTIDE SEQUENCE [LARGE SCALE GENOMIC DNA]</scope>
    <source>
        <strain evidence="4 5">Sa1CVA4</strain>
    </source>
</reference>
<dbReference type="EMBL" id="JACSPS010000003">
    <property type="protein sequence ID" value="MBD8018576.1"/>
    <property type="molecule type" value="Genomic_DNA"/>
</dbReference>
<gene>
    <name evidence="4" type="ORF">H9628_08845</name>
</gene>
<dbReference type="Gene3D" id="3.40.630.30">
    <property type="match status" value="1"/>
</dbReference>
<feature type="domain" description="N-acetyltransferase" evidence="3">
    <location>
        <begin position="3"/>
        <end position="157"/>
    </location>
</feature>
<comment type="caution">
    <text evidence="4">The sequence shown here is derived from an EMBL/GenBank/DDBJ whole genome shotgun (WGS) entry which is preliminary data.</text>
</comment>
<sequence length="164" mass="18385">MTFKLRTMRDQDGPEVLAIYGEGIAGGNATYDRNVPSWESWDTKFLQCCRLVAEDENQKVLGWAAIQSVSKRECFSGVAEVSIYLSFAAHGFGIGRALLSELIKASEENGYWTLQSGIFPENEASLAIHFKLGFREVGRREKFGQMNGVWRDVVILERRSTIVG</sequence>
<keyword evidence="5" id="KW-1185">Reference proteome</keyword>
<evidence type="ECO:0000256" key="2">
    <source>
        <dbReference type="ARBA" id="ARBA00023315"/>
    </source>
</evidence>
<organism evidence="4 5">
    <name type="scientific">Kaistella pullorum</name>
    <dbReference type="NCBI Taxonomy" id="2763074"/>
    <lineage>
        <taxon>Bacteria</taxon>
        <taxon>Pseudomonadati</taxon>
        <taxon>Bacteroidota</taxon>
        <taxon>Flavobacteriia</taxon>
        <taxon>Flavobacteriales</taxon>
        <taxon>Weeksellaceae</taxon>
        <taxon>Chryseobacterium group</taxon>
        <taxon>Kaistella</taxon>
    </lineage>
</organism>
<evidence type="ECO:0000313" key="4">
    <source>
        <dbReference type="EMBL" id="MBD8018576.1"/>
    </source>
</evidence>